<feature type="chain" id="PRO_5041419161" evidence="1">
    <location>
        <begin position="22"/>
        <end position="102"/>
    </location>
</feature>
<keyword evidence="3" id="KW-1185">Reference proteome</keyword>
<comment type="caution">
    <text evidence="2">The sequence shown here is derived from an EMBL/GenBank/DDBJ whole genome shotgun (WGS) entry which is preliminary data.</text>
</comment>
<protein>
    <submittedName>
        <fullName evidence="2">Uncharacterized protein</fullName>
    </submittedName>
</protein>
<evidence type="ECO:0000313" key="2">
    <source>
        <dbReference type="EMBL" id="KAK0618522.1"/>
    </source>
</evidence>
<proteinExistence type="predicted"/>
<keyword evidence="1" id="KW-0732">Signal</keyword>
<dbReference type="EMBL" id="JAULSR010000005">
    <property type="protein sequence ID" value="KAK0618522.1"/>
    <property type="molecule type" value="Genomic_DNA"/>
</dbReference>
<organism evidence="2 3">
    <name type="scientific">Bombardia bombarda</name>
    <dbReference type="NCBI Taxonomy" id="252184"/>
    <lineage>
        <taxon>Eukaryota</taxon>
        <taxon>Fungi</taxon>
        <taxon>Dikarya</taxon>
        <taxon>Ascomycota</taxon>
        <taxon>Pezizomycotina</taxon>
        <taxon>Sordariomycetes</taxon>
        <taxon>Sordariomycetidae</taxon>
        <taxon>Sordariales</taxon>
        <taxon>Lasiosphaeriaceae</taxon>
        <taxon>Bombardia</taxon>
    </lineage>
</organism>
<feature type="signal peptide" evidence="1">
    <location>
        <begin position="1"/>
        <end position="21"/>
    </location>
</feature>
<accession>A0AA39WND1</accession>
<evidence type="ECO:0000256" key="1">
    <source>
        <dbReference type="SAM" id="SignalP"/>
    </source>
</evidence>
<name>A0AA39WND1_9PEZI</name>
<gene>
    <name evidence="2" type="ORF">B0T17DRAFT_341717</name>
</gene>
<dbReference type="AlphaFoldDB" id="A0AA39WND1"/>
<evidence type="ECO:0000313" key="3">
    <source>
        <dbReference type="Proteomes" id="UP001174934"/>
    </source>
</evidence>
<sequence>MFRYVWLEIAWLASLAPGRIGRCGLFTDTHCTLGRAGPVVYISTLSSLCVPEFGIHTYLYMVGWSGVEIDVLCVSLPFFLAGLGLRPSPVEWEVVCLLLYWV</sequence>
<dbReference type="Proteomes" id="UP001174934">
    <property type="component" value="Unassembled WGS sequence"/>
</dbReference>
<reference evidence="2" key="1">
    <citation type="submission" date="2023-06" db="EMBL/GenBank/DDBJ databases">
        <title>Genome-scale phylogeny and comparative genomics of the fungal order Sordariales.</title>
        <authorList>
            <consortium name="Lawrence Berkeley National Laboratory"/>
            <person name="Hensen N."/>
            <person name="Bonometti L."/>
            <person name="Westerberg I."/>
            <person name="Brannstrom I.O."/>
            <person name="Guillou S."/>
            <person name="Cros-Aarteil S."/>
            <person name="Calhoun S."/>
            <person name="Haridas S."/>
            <person name="Kuo A."/>
            <person name="Mondo S."/>
            <person name="Pangilinan J."/>
            <person name="Riley R."/>
            <person name="LaButti K."/>
            <person name="Andreopoulos B."/>
            <person name="Lipzen A."/>
            <person name="Chen C."/>
            <person name="Yanf M."/>
            <person name="Daum C."/>
            <person name="Ng V."/>
            <person name="Clum A."/>
            <person name="Steindorff A."/>
            <person name="Ohm R."/>
            <person name="Martin F."/>
            <person name="Silar P."/>
            <person name="Natvig D."/>
            <person name="Lalanne C."/>
            <person name="Gautier V."/>
            <person name="Ament-velasquez S.L."/>
            <person name="Kruys A."/>
            <person name="Hutchinson M.I."/>
            <person name="Powell A.J."/>
            <person name="Barry K."/>
            <person name="Miller A.N."/>
            <person name="Grigoriev I.V."/>
            <person name="Debuchy R."/>
            <person name="Gladieux P."/>
            <person name="Thoren M.H."/>
            <person name="Johannesson H."/>
        </authorList>
    </citation>
    <scope>NUCLEOTIDE SEQUENCE</scope>
    <source>
        <strain evidence="2">SMH3391-2</strain>
    </source>
</reference>